<name>A0A0B4XFF0_9HYPH</name>
<keyword evidence="1" id="KW-0614">Plasmid</keyword>
<evidence type="ECO:0000313" key="1">
    <source>
        <dbReference type="EMBL" id="AJD45831.1"/>
    </source>
</evidence>
<protein>
    <submittedName>
        <fullName evidence="1">Uncharacterized protein</fullName>
    </submittedName>
</protein>
<reference evidence="1 2" key="1">
    <citation type="submission" date="2013-11" db="EMBL/GenBank/DDBJ databases">
        <title>Complete genome sequence of Rhizobium gallicum bv. gallicum R602.</title>
        <authorList>
            <person name="Bustos P."/>
            <person name="Santamaria R.I."/>
            <person name="Lozano L."/>
            <person name="Acosta J.L."/>
            <person name="Ormeno-Orrillo E."/>
            <person name="Rogel M.A."/>
            <person name="Romero D."/>
            <person name="Cevallos M.A."/>
            <person name="Martinez-Romero E."/>
            <person name="Gonzalez V."/>
        </authorList>
    </citation>
    <scope>NUCLEOTIDE SEQUENCE [LARGE SCALE GENOMIC DNA]</scope>
    <source>
        <strain evidence="1 2">R602</strain>
        <plasmid evidence="1 2">pRgalR602c</plasmid>
    </source>
</reference>
<proteinExistence type="predicted"/>
<dbReference type="Proteomes" id="UP000031368">
    <property type="component" value="Plasmid pRgalR602c"/>
</dbReference>
<accession>A0A0B4XFF0</accession>
<evidence type="ECO:0000313" key="2">
    <source>
        <dbReference type="Proteomes" id="UP000031368"/>
    </source>
</evidence>
<dbReference type="KEGG" id="rga:RGR602_PC01807"/>
<dbReference type="EMBL" id="CP006880">
    <property type="protein sequence ID" value="AJD45831.1"/>
    <property type="molecule type" value="Genomic_DNA"/>
</dbReference>
<dbReference type="AlphaFoldDB" id="A0A0B4XFF0"/>
<organism evidence="1 2">
    <name type="scientific">Rhizobium gallicum bv. gallicum R602sp</name>
    <dbReference type="NCBI Taxonomy" id="1041138"/>
    <lineage>
        <taxon>Bacteria</taxon>
        <taxon>Pseudomonadati</taxon>
        <taxon>Pseudomonadota</taxon>
        <taxon>Alphaproteobacteria</taxon>
        <taxon>Hyphomicrobiales</taxon>
        <taxon>Rhizobiaceae</taxon>
        <taxon>Rhizobium/Agrobacterium group</taxon>
        <taxon>Rhizobium</taxon>
    </lineage>
</organism>
<keyword evidence="2" id="KW-1185">Reference proteome</keyword>
<dbReference type="HOGENOM" id="CLU_2846790_0_0_5"/>
<geneLocation type="plasmid" evidence="1 2">
    <name>pRgalR602c</name>
</geneLocation>
<sequence length="65" mass="7496">MMERLRHRHWQLSGRPFADAYREGCKKRPADGIRPKSDRKRCIGPIQAGERNICGSTPNDHPLNL</sequence>
<gene>
    <name evidence="1" type="ORF">RGR602_PC01807</name>
</gene>